<sequence length="138" mass="15270">MHTLIHTPKGNSERPINLTGMSLDCGRKPEYPVRTHTCTGSTYKLHAERPHGRESNPGPSCCKATALPTATPCRPSICFTCFYFGNFLVSGSMVMQISLTAKLRENHGKGQKHKGSASVDRGMRFVSDIKLYESNLKR</sequence>
<evidence type="ECO:0000313" key="2">
    <source>
        <dbReference type="Proteomes" id="UP001469553"/>
    </source>
</evidence>
<dbReference type="EMBL" id="JAHRIP010064826">
    <property type="protein sequence ID" value="MEQ2305604.1"/>
    <property type="molecule type" value="Genomic_DNA"/>
</dbReference>
<protein>
    <submittedName>
        <fullName evidence="1">Uncharacterized protein</fullName>
    </submittedName>
</protein>
<dbReference type="Proteomes" id="UP001469553">
    <property type="component" value="Unassembled WGS sequence"/>
</dbReference>
<reference evidence="1 2" key="1">
    <citation type="submission" date="2021-06" db="EMBL/GenBank/DDBJ databases">
        <authorList>
            <person name="Palmer J.M."/>
        </authorList>
    </citation>
    <scope>NUCLEOTIDE SEQUENCE [LARGE SCALE GENOMIC DNA]</scope>
    <source>
        <strain evidence="1 2">AS_MEX2019</strain>
        <tissue evidence="1">Muscle</tissue>
    </source>
</reference>
<comment type="caution">
    <text evidence="1">The sequence shown here is derived from an EMBL/GenBank/DDBJ whole genome shotgun (WGS) entry which is preliminary data.</text>
</comment>
<accession>A0ABV0ZH83</accession>
<evidence type="ECO:0000313" key="1">
    <source>
        <dbReference type="EMBL" id="MEQ2305604.1"/>
    </source>
</evidence>
<proteinExistence type="predicted"/>
<organism evidence="1 2">
    <name type="scientific">Ameca splendens</name>
    <dbReference type="NCBI Taxonomy" id="208324"/>
    <lineage>
        <taxon>Eukaryota</taxon>
        <taxon>Metazoa</taxon>
        <taxon>Chordata</taxon>
        <taxon>Craniata</taxon>
        <taxon>Vertebrata</taxon>
        <taxon>Euteleostomi</taxon>
        <taxon>Actinopterygii</taxon>
        <taxon>Neopterygii</taxon>
        <taxon>Teleostei</taxon>
        <taxon>Neoteleostei</taxon>
        <taxon>Acanthomorphata</taxon>
        <taxon>Ovalentaria</taxon>
        <taxon>Atherinomorphae</taxon>
        <taxon>Cyprinodontiformes</taxon>
        <taxon>Goodeidae</taxon>
        <taxon>Ameca</taxon>
    </lineage>
</organism>
<gene>
    <name evidence="1" type="ORF">AMECASPLE_039504</name>
</gene>
<name>A0ABV0ZH83_9TELE</name>
<keyword evidence="2" id="KW-1185">Reference proteome</keyword>